<name>A0A516EZE1_9BIVA</name>
<evidence type="ECO:0000256" key="9">
    <source>
        <dbReference type="ARBA" id="ARBA00031586"/>
    </source>
</evidence>
<keyword evidence="11" id="KW-0732">Signal</keyword>
<evidence type="ECO:0000256" key="10">
    <source>
        <dbReference type="SAM" id="Phobius"/>
    </source>
</evidence>
<keyword evidence="8 10" id="KW-0472">Membrane</keyword>
<evidence type="ECO:0000256" key="2">
    <source>
        <dbReference type="ARBA" id="ARBA00010519"/>
    </source>
</evidence>
<keyword evidence="5" id="KW-1278">Translocase</keyword>
<dbReference type="EMBL" id="MK721542">
    <property type="protein sequence ID" value="QDO71865.1"/>
    <property type="molecule type" value="Genomic_DNA"/>
</dbReference>
<evidence type="ECO:0000256" key="1">
    <source>
        <dbReference type="ARBA" id="ARBA00004141"/>
    </source>
</evidence>
<organism evidence="12">
    <name type="scientific">Mytilisepta keenae</name>
    <dbReference type="NCBI Taxonomy" id="2590091"/>
    <lineage>
        <taxon>Eukaryota</taxon>
        <taxon>Metazoa</taxon>
        <taxon>Spiralia</taxon>
        <taxon>Lophotrochozoa</taxon>
        <taxon>Mollusca</taxon>
        <taxon>Bivalvia</taxon>
        <taxon>Autobranchia</taxon>
        <taxon>Pteriomorphia</taxon>
        <taxon>Mytilida</taxon>
        <taxon>Mytiloidea</taxon>
        <taxon>Mytilidae</taxon>
        <taxon>Brachidontinae</taxon>
        <taxon>Mytilisepta</taxon>
    </lineage>
</organism>
<gene>
    <name evidence="12" type="primary">nad4L</name>
</gene>
<keyword evidence="7" id="KW-0520">NAD</keyword>
<comment type="similarity">
    <text evidence="2">Belongs to the complex I subunit 4L family.</text>
</comment>
<evidence type="ECO:0000256" key="8">
    <source>
        <dbReference type="ARBA" id="ARBA00023136"/>
    </source>
</evidence>
<geneLocation type="mitochondrion" evidence="12"/>
<dbReference type="AlphaFoldDB" id="A0A516EZE1"/>
<evidence type="ECO:0000256" key="11">
    <source>
        <dbReference type="SAM" id="SignalP"/>
    </source>
</evidence>
<dbReference type="InterPro" id="IPR039428">
    <property type="entry name" value="NUOK/Mnh_C1-like"/>
</dbReference>
<evidence type="ECO:0000256" key="3">
    <source>
        <dbReference type="ARBA" id="ARBA00016612"/>
    </source>
</evidence>
<protein>
    <recommendedName>
        <fullName evidence="3">NADH-ubiquinone oxidoreductase chain 4L</fullName>
    </recommendedName>
    <alternativeName>
        <fullName evidence="9">NADH dehydrogenase subunit 4L</fullName>
    </alternativeName>
</protein>
<keyword evidence="6 10" id="KW-1133">Transmembrane helix</keyword>
<evidence type="ECO:0000256" key="4">
    <source>
        <dbReference type="ARBA" id="ARBA00022692"/>
    </source>
</evidence>
<feature type="transmembrane region" description="Helical" evidence="10">
    <location>
        <begin position="29"/>
        <end position="45"/>
    </location>
</feature>
<dbReference type="GO" id="GO:0016020">
    <property type="term" value="C:membrane"/>
    <property type="evidence" value="ECO:0007669"/>
    <property type="project" value="UniProtKB-SubCell"/>
</dbReference>
<keyword evidence="12" id="KW-0496">Mitochondrion</keyword>
<comment type="subcellular location">
    <subcellularLocation>
        <location evidence="1">Membrane</location>
        <topology evidence="1">Multi-pass membrane protein</topology>
    </subcellularLocation>
</comment>
<sequence>MFFGFVLFMLGLSITLVQSKHLISVFLGMEFMALSAMLISSIAVYSSSSYVLFTMCMAVCEASIALALIVSMVRVHGSDRVMALSLDKS</sequence>
<evidence type="ECO:0000313" key="12">
    <source>
        <dbReference type="EMBL" id="QDO71865.1"/>
    </source>
</evidence>
<dbReference type="Gene3D" id="1.10.287.3510">
    <property type="match status" value="1"/>
</dbReference>
<evidence type="ECO:0000256" key="7">
    <source>
        <dbReference type="ARBA" id="ARBA00023027"/>
    </source>
</evidence>
<dbReference type="Pfam" id="PF00420">
    <property type="entry name" value="Oxidored_q2"/>
    <property type="match status" value="1"/>
</dbReference>
<evidence type="ECO:0000256" key="5">
    <source>
        <dbReference type="ARBA" id="ARBA00022967"/>
    </source>
</evidence>
<evidence type="ECO:0000256" key="6">
    <source>
        <dbReference type="ARBA" id="ARBA00022989"/>
    </source>
</evidence>
<keyword evidence="4 10" id="KW-0812">Transmembrane</keyword>
<proteinExistence type="inferred from homology"/>
<reference evidence="12" key="1">
    <citation type="journal article" date="2019" name="Mol. Phylogenet. Evol.">
        <title>A mitochondrial genome phylogeny of Mytilidae (Bivalvia: Mytilida).</title>
        <authorList>
            <person name="Lee Y."/>
            <person name="Kwak H."/>
            <person name="Shin J."/>
            <person name="Kim S.C."/>
            <person name="Kim T."/>
            <person name="Park J.K."/>
        </authorList>
    </citation>
    <scope>NUCLEOTIDE SEQUENCE</scope>
</reference>
<feature type="transmembrane region" description="Helical" evidence="10">
    <location>
        <begin position="52"/>
        <end position="73"/>
    </location>
</feature>
<feature type="signal peptide" evidence="11">
    <location>
        <begin position="1"/>
        <end position="19"/>
    </location>
</feature>
<feature type="chain" id="PRO_5022183361" description="NADH-ubiquinone oxidoreductase chain 4L" evidence="11">
    <location>
        <begin position="20"/>
        <end position="89"/>
    </location>
</feature>
<accession>A0A516EZE1</accession>